<sequence length="136" mass="14145">MAPTTPTRRRTTRGVPHLAATLLVVVIVAALAHVAVAFDFFNLFNQGGNQEQQQDKRQEASGSAADSCLDYKCPVGDLCVASPSECPCPVGKSKCPIGDWYTCVAPGTACTAYLRAINPQFSGAAGASVAGGKDEL</sequence>
<dbReference type="PANTHER" id="PTHR38425">
    <property type="entry name" value="LONG CHRONOLOGICAL LIFESPAN PROTEIN 2"/>
    <property type="match status" value="1"/>
</dbReference>
<dbReference type="OrthoDB" id="2234316at2759"/>
<dbReference type="VEuPathDB" id="FungiDB:AMAG_07641"/>
<dbReference type="PANTHER" id="PTHR38425:SF1">
    <property type="entry name" value="LONG CHRONOLOGICAL LIFESPAN PROTEIN 2"/>
    <property type="match status" value="1"/>
</dbReference>
<comment type="similarity">
    <text evidence="1">Belongs to the LCL2 family.</text>
</comment>
<dbReference type="eggNOG" id="ENOG502SZWV">
    <property type="taxonomic scope" value="Eukaryota"/>
</dbReference>
<keyword evidence="5" id="KW-1185">Reference proteome</keyword>
<protein>
    <recommendedName>
        <fullName evidence="2">Long chronological lifespan protein 2</fullName>
    </recommendedName>
</protein>
<evidence type="ECO:0000256" key="3">
    <source>
        <dbReference type="ARBA" id="ARBA00022729"/>
    </source>
</evidence>
<dbReference type="Proteomes" id="UP000054350">
    <property type="component" value="Unassembled WGS sequence"/>
</dbReference>
<dbReference type="GO" id="GO:0036503">
    <property type="term" value="P:ERAD pathway"/>
    <property type="evidence" value="ECO:0007669"/>
    <property type="project" value="TreeGrafter"/>
</dbReference>
<reference evidence="4 5" key="1">
    <citation type="submission" date="2009-11" db="EMBL/GenBank/DDBJ databases">
        <title>Annotation of Allomyces macrogynus ATCC 38327.</title>
        <authorList>
            <consortium name="The Broad Institute Genome Sequencing Platform"/>
            <person name="Russ C."/>
            <person name="Cuomo C."/>
            <person name="Burger G."/>
            <person name="Gray M.W."/>
            <person name="Holland P.W.H."/>
            <person name="King N."/>
            <person name="Lang F.B.F."/>
            <person name="Roger A.J."/>
            <person name="Ruiz-Trillo I."/>
            <person name="Young S.K."/>
            <person name="Zeng Q."/>
            <person name="Gargeya S."/>
            <person name="Fitzgerald M."/>
            <person name="Haas B."/>
            <person name="Abouelleil A."/>
            <person name="Alvarado L."/>
            <person name="Arachchi H.M."/>
            <person name="Berlin A."/>
            <person name="Chapman S.B."/>
            <person name="Gearin G."/>
            <person name="Goldberg J."/>
            <person name="Griggs A."/>
            <person name="Gujja S."/>
            <person name="Hansen M."/>
            <person name="Heiman D."/>
            <person name="Howarth C."/>
            <person name="Larimer J."/>
            <person name="Lui A."/>
            <person name="MacDonald P.J.P."/>
            <person name="McCowen C."/>
            <person name="Montmayeur A."/>
            <person name="Murphy C."/>
            <person name="Neiman D."/>
            <person name="Pearson M."/>
            <person name="Priest M."/>
            <person name="Roberts A."/>
            <person name="Saif S."/>
            <person name="Shea T."/>
            <person name="Sisk P."/>
            <person name="Stolte C."/>
            <person name="Sykes S."/>
            <person name="Wortman J."/>
            <person name="Nusbaum C."/>
            <person name="Birren B."/>
        </authorList>
    </citation>
    <scope>NUCLEOTIDE SEQUENCE [LARGE SCALE GENOMIC DNA]</scope>
    <source>
        <strain evidence="4 5">ATCC 38327</strain>
    </source>
</reference>
<evidence type="ECO:0000256" key="1">
    <source>
        <dbReference type="ARBA" id="ARBA00010545"/>
    </source>
</evidence>
<organism evidence="4 5">
    <name type="scientific">Allomyces macrogynus (strain ATCC 38327)</name>
    <name type="common">Allomyces javanicus var. macrogynus</name>
    <dbReference type="NCBI Taxonomy" id="578462"/>
    <lineage>
        <taxon>Eukaryota</taxon>
        <taxon>Fungi</taxon>
        <taxon>Fungi incertae sedis</taxon>
        <taxon>Blastocladiomycota</taxon>
        <taxon>Blastocladiomycetes</taxon>
        <taxon>Blastocladiales</taxon>
        <taxon>Blastocladiaceae</taxon>
        <taxon>Allomyces</taxon>
    </lineage>
</organism>
<keyword evidence="3" id="KW-0732">Signal</keyword>
<dbReference type="EMBL" id="GG745340">
    <property type="protein sequence ID" value="KNE62420.1"/>
    <property type="molecule type" value="Genomic_DNA"/>
</dbReference>
<reference evidence="5" key="2">
    <citation type="submission" date="2009-11" db="EMBL/GenBank/DDBJ databases">
        <title>The Genome Sequence of Allomyces macrogynus strain ATCC 38327.</title>
        <authorList>
            <consortium name="The Broad Institute Genome Sequencing Platform"/>
            <person name="Russ C."/>
            <person name="Cuomo C."/>
            <person name="Shea T."/>
            <person name="Young S.K."/>
            <person name="Zeng Q."/>
            <person name="Koehrsen M."/>
            <person name="Haas B."/>
            <person name="Borodovsky M."/>
            <person name="Guigo R."/>
            <person name="Alvarado L."/>
            <person name="Berlin A."/>
            <person name="Borenstein D."/>
            <person name="Chen Z."/>
            <person name="Engels R."/>
            <person name="Freedman E."/>
            <person name="Gellesch M."/>
            <person name="Goldberg J."/>
            <person name="Griggs A."/>
            <person name="Gujja S."/>
            <person name="Heiman D."/>
            <person name="Hepburn T."/>
            <person name="Howarth C."/>
            <person name="Jen D."/>
            <person name="Larson L."/>
            <person name="Lewis B."/>
            <person name="Mehta T."/>
            <person name="Park D."/>
            <person name="Pearson M."/>
            <person name="Roberts A."/>
            <person name="Saif S."/>
            <person name="Shenoy N."/>
            <person name="Sisk P."/>
            <person name="Stolte C."/>
            <person name="Sykes S."/>
            <person name="Walk T."/>
            <person name="White J."/>
            <person name="Yandava C."/>
            <person name="Burger G."/>
            <person name="Gray M.W."/>
            <person name="Holland P.W.H."/>
            <person name="King N."/>
            <person name="Lang F.B.F."/>
            <person name="Roger A.J."/>
            <person name="Ruiz-Trillo I."/>
            <person name="Lander E."/>
            <person name="Nusbaum C."/>
        </authorList>
    </citation>
    <scope>NUCLEOTIDE SEQUENCE [LARGE SCALE GENOMIC DNA]</scope>
    <source>
        <strain evidence="5">ATCC 38327</strain>
    </source>
</reference>
<evidence type="ECO:0000256" key="2">
    <source>
        <dbReference type="ARBA" id="ARBA00018534"/>
    </source>
</evidence>
<accession>A0A0L0SJ62</accession>
<name>A0A0L0SJ62_ALLM3</name>
<proteinExistence type="inferred from homology"/>
<gene>
    <name evidence="4" type="ORF">AMAG_07641</name>
</gene>
<evidence type="ECO:0000313" key="4">
    <source>
        <dbReference type="EMBL" id="KNE62420.1"/>
    </source>
</evidence>
<evidence type="ECO:0000313" key="5">
    <source>
        <dbReference type="Proteomes" id="UP000054350"/>
    </source>
</evidence>
<dbReference type="InterPro" id="IPR034543">
    <property type="entry name" value="LCL2"/>
</dbReference>
<dbReference type="AlphaFoldDB" id="A0A0L0SJ62"/>